<evidence type="ECO:0000313" key="2">
    <source>
        <dbReference type="Proteomes" id="UP001321486"/>
    </source>
</evidence>
<protein>
    <submittedName>
        <fullName evidence="1">Uncharacterized protein</fullName>
    </submittedName>
</protein>
<accession>A0ABM8GRX8</accession>
<evidence type="ECO:0000313" key="1">
    <source>
        <dbReference type="EMBL" id="BDZ51219.1"/>
    </source>
</evidence>
<gene>
    <name evidence="1" type="ORF">GCM10025867_34600</name>
</gene>
<name>A0ABM8GRX8_9MICO</name>
<sequence length="110" mass="11895">MQTDAELGRVVAQGVDLGTAREIGDRPVDRKGRGVVVFCRDREVEAADRAVGLTKTVERLGAGHLVDEVEVDVEEVGSTVGALDDHVVVPHFFGQRSAPQGFSHRPSLHR</sequence>
<reference evidence="2" key="1">
    <citation type="journal article" date="2019" name="Int. J. Syst. Evol. Microbiol.">
        <title>The Global Catalogue of Microorganisms (GCM) 10K type strain sequencing project: providing services to taxonomists for standard genome sequencing and annotation.</title>
        <authorList>
            <consortium name="The Broad Institute Genomics Platform"/>
            <consortium name="The Broad Institute Genome Sequencing Center for Infectious Disease"/>
            <person name="Wu L."/>
            <person name="Ma J."/>
        </authorList>
    </citation>
    <scope>NUCLEOTIDE SEQUENCE [LARGE SCALE GENOMIC DNA]</scope>
    <source>
        <strain evidence="2">NBRC 108728</strain>
    </source>
</reference>
<organism evidence="1 2">
    <name type="scientific">Frondihabitans sucicola</name>
    <dbReference type="NCBI Taxonomy" id="1268041"/>
    <lineage>
        <taxon>Bacteria</taxon>
        <taxon>Bacillati</taxon>
        <taxon>Actinomycetota</taxon>
        <taxon>Actinomycetes</taxon>
        <taxon>Micrococcales</taxon>
        <taxon>Microbacteriaceae</taxon>
        <taxon>Frondihabitans</taxon>
    </lineage>
</organism>
<keyword evidence="2" id="KW-1185">Reference proteome</keyword>
<proteinExistence type="predicted"/>
<dbReference type="Proteomes" id="UP001321486">
    <property type="component" value="Chromosome"/>
</dbReference>
<dbReference type="EMBL" id="AP027732">
    <property type="protein sequence ID" value="BDZ51219.1"/>
    <property type="molecule type" value="Genomic_DNA"/>
</dbReference>